<dbReference type="UniPathway" id="UPA00378"/>
<comment type="pathway">
    <text evidence="2">Protein modification; protein glycosylation.</text>
</comment>
<evidence type="ECO:0000256" key="4">
    <source>
        <dbReference type="ARBA" id="ARBA00022676"/>
    </source>
</evidence>
<reference evidence="15" key="1">
    <citation type="submission" date="2015-08" db="UniProtKB">
        <authorList>
            <consortium name="WormBaseParasite"/>
        </authorList>
    </citation>
    <scope>IDENTIFICATION</scope>
</reference>
<keyword evidence="4 12" id="KW-0328">Glycosyltransferase</keyword>
<evidence type="ECO:0000256" key="7">
    <source>
        <dbReference type="ARBA" id="ARBA00022968"/>
    </source>
</evidence>
<keyword evidence="11" id="KW-0325">Glycoprotein</keyword>
<dbReference type="WBParaSite" id="SSTP_0000777800.1">
    <property type="protein sequence ID" value="SSTP_0000777800.1"/>
    <property type="gene ID" value="SSTP_0000777800"/>
</dbReference>
<keyword evidence="7" id="KW-0735">Signal-anchor</keyword>
<evidence type="ECO:0000256" key="10">
    <source>
        <dbReference type="ARBA" id="ARBA00023136"/>
    </source>
</evidence>
<evidence type="ECO:0000259" key="13">
    <source>
        <dbReference type="Pfam" id="PF00852"/>
    </source>
</evidence>
<evidence type="ECO:0000256" key="5">
    <source>
        <dbReference type="ARBA" id="ARBA00022679"/>
    </source>
</evidence>
<evidence type="ECO:0000256" key="1">
    <source>
        <dbReference type="ARBA" id="ARBA00004447"/>
    </source>
</evidence>
<proteinExistence type="inferred from homology"/>
<dbReference type="InterPro" id="IPR031481">
    <property type="entry name" value="Glyco_tran_10_N"/>
</dbReference>
<dbReference type="STRING" id="6248.A0A0K0EE66"/>
<evidence type="ECO:0000256" key="3">
    <source>
        <dbReference type="ARBA" id="ARBA00008919"/>
    </source>
</evidence>
<evidence type="ECO:0000256" key="12">
    <source>
        <dbReference type="RuleBase" id="RU003832"/>
    </source>
</evidence>
<dbReference type="GO" id="GO:0008417">
    <property type="term" value="F:fucosyltransferase activity"/>
    <property type="evidence" value="ECO:0007669"/>
    <property type="project" value="InterPro"/>
</dbReference>
<dbReference type="PANTHER" id="PTHR48438">
    <property type="entry name" value="ALPHA-(1,3)-FUCOSYLTRANSFERASE C-RELATED"/>
    <property type="match status" value="1"/>
</dbReference>
<evidence type="ECO:0000256" key="8">
    <source>
        <dbReference type="ARBA" id="ARBA00022989"/>
    </source>
</evidence>
<sequence length="371" mass="44378">MKKLNYFLKFLTIFSITIYLFYCNRVFFQKTIVKLENISTLERKRVLMYTKYFLTDEIEMFNKCEPINCEFTRDKRLFSKSDAVVFHFADILENDLPTRSFPSQKFIYFSLEAPFSTVDRNPPKNYFNWLMSYNNKSDVIFQYGSKWIKSNGTQKRYNYSYDKIILKKLNKGIVGYISNCFSNSAREIFIKKLEKYIQVNVYGRCLINPITNITCNVSDYKCEKNLIDSYYFFFALENAICNNYITEKYWKRFYFDSIPIVMKRKIYTDVGIPNSSFIAIDDFKSGKEMANYLNYLIKNPIEYLKYFDYRKENITVIPNSEYDLINGICDLCAKLRQNKEDKKIIKDINSVYLDINECIPRNYMNNLANSW</sequence>
<organism evidence="15">
    <name type="scientific">Strongyloides stercoralis</name>
    <name type="common">Threadworm</name>
    <dbReference type="NCBI Taxonomy" id="6248"/>
    <lineage>
        <taxon>Eukaryota</taxon>
        <taxon>Metazoa</taxon>
        <taxon>Ecdysozoa</taxon>
        <taxon>Nematoda</taxon>
        <taxon>Chromadorea</taxon>
        <taxon>Rhabditida</taxon>
        <taxon>Tylenchina</taxon>
        <taxon>Panagrolaimomorpha</taxon>
        <taxon>Strongyloidoidea</taxon>
        <taxon>Strongyloididae</taxon>
        <taxon>Strongyloides</taxon>
    </lineage>
</organism>
<keyword evidence="9 12" id="KW-0333">Golgi apparatus</keyword>
<accession>A0A0K0EE66</accession>
<evidence type="ECO:0000256" key="2">
    <source>
        <dbReference type="ARBA" id="ARBA00004922"/>
    </source>
</evidence>
<dbReference type="EC" id="2.4.1.-" evidence="12"/>
<evidence type="ECO:0000256" key="6">
    <source>
        <dbReference type="ARBA" id="ARBA00022692"/>
    </source>
</evidence>
<feature type="domain" description="Fucosyltransferase N-terminal" evidence="14">
    <location>
        <begin position="43"/>
        <end position="144"/>
    </location>
</feature>
<evidence type="ECO:0000256" key="9">
    <source>
        <dbReference type="ARBA" id="ARBA00023034"/>
    </source>
</evidence>
<evidence type="ECO:0000259" key="14">
    <source>
        <dbReference type="Pfam" id="PF17039"/>
    </source>
</evidence>
<comment type="similarity">
    <text evidence="3 12">Belongs to the glycosyltransferase 10 family.</text>
</comment>
<feature type="transmembrane region" description="Helical" evidence="12">
    <location>
        <begin position="6"/>
        <end position="28"/>
    </location>
</feature>
<dbReference type="FunFam" id="3.40.50.11660:FF:000002">
    <property type="entry name" value="Alpha-(1,3)-fucosyltransferase"/>
    <property type="match status" value="1"/>
</dbReference>
<protein>
    <recommendedName>
        <fullName evidence="12">Fucosyltransferase</fullName>
        <ecNumber evidence="12">2.4.1.-</ecNumber>
    </recommendedName>
</protein>
<keyword evidence="10 12" id="KW-0472">Membrane</keyword>
<evidence type="ECO:0000256" key="11">
    <source>
        <dbReference type="ARBA" id="ARBA00023180"/>
    </source>
</evidence>
<feature type="domain" description="Fucosyltransferase C-terminal" evidence="13">
    <location>
        <begin position="170"/>
        <end position="350"/>
    </location>
</feature>
<dbReference type="GO" id="GO:0032580">
    <property type="term" value="C:Golgi cisterna membrane"/>
    <property type="evidence" value="ECO:0007669"/>
    <property type="project" value="UniProtKB-SubCell"/>
</dbReference>
<keyword evidence="6 12" id="KW-0812">Transmembrane</keyword>
<evidence type="ECO:0000313" key="15">
    <source>
        <dbReference type="WBParaSite" id="SSTP_0000777800.1"/>
    </source>
</evidence>
<dbReference type="Pfam" id="PF17039">
    <property type="entry name" value="Glyco_tran_10_N"/>
    <property type="match status" value="1"/>
</dbReference>
<keyword evidence="8 12" id="KW-1133">Transmembrane helix</keyword>
<dbReference type="PANTHER" id="PTHR48438:SF1">
    <property type="entry name" value="ALPHA-(1,3)-FUCOSYLTRANSFERASE C-RELATED"/>
    <property type="match status" value="1"/>
</dbReference>
<dbReference type="Gene3D" id="3.40.50.11660">
    <property type="entry name" value="Glycosyl transferase family 10, C-terminal domain"/>
    <property type="match status" value="1"/>
</dbReference>
<dbReference type="SUPFAM" id="SSF53756">
    <property type="entry name" value="UDP-Glycosyltransferase/glycogen phosphorylase"/>
    <property type="match status" value="1"/>
</dbReference>
<name>A0A0K0EE66_STRER</name>
<dbReference type="InterPro" id="IPR055270">
    <property type="entry name" value="Glyco_tran_10_C"/>
</dbReference>
<comment type="subcellular location">
    <subcellularLocation>
        <location evidence="1 12">Golgi apparatus</location>
        <location evidence="1 12">Golgi stack membrane</location>
        <topology evidence="1 12">Single-pass type II membrane protein</topology>
    </subcellularLocation>
</comment>
<dbReference type="InterPro" id="IPR001503">
    <property type="entry name" value="Glyco_trans_10"/>
</dbReference>
<dbReference type="InterPro" id="IPR038577">
    <property type="entry name" value="GT10-like_C_sf"/>
</dbReference>
<dbReference type="AlphaFoldDB" id="A0A0K0EE66"/>
<dbReference type="Pfam" id="PF00852">
    <property type="entry name" value="Glyco_transf_10"/>
    <property type="match status" value="1"/>
</dbReference>
<keyword evidence="5 12" id="KW-0808">Transferase</keyword>